<reference evidence="1" key="1">
    <citation type="journal article" date="2021" name="Proc. Natl. Acad. Sci. U.S.A.">
        <title>A Catalog of Tens of Thousands of Viruses from Human Metagenomes Reveals Hidden Associations with Chronic Diseases.</title>
        <authorList>
            <person name="Tisza M.J."/>
            <person name="Buck C.B."/>
        </authorList>
    </citation>
    <scope>NUCLEOTIDE SEQUENCE</scope>
    <source>
        <strain evidence="1">CtwwN25</strain>
    </source>
</reference>
<organism evidence="1">
    <name type="scientific">Myoviridae sp. ctwwN25</name>
    <dbReference type="NCBI Taxonomy" id="2825209"/>
    <lineage>
        <taxon>Viruses</taxon>
        <taxon>Duplodnaviria</taxon>
        <taxon>Heunggongvirae</taxon>
        <taxon>Uroviricota</taxon>
        <taxon>Caudoviricetes</taxon>
    </lineage>
</organism>
<accession>A0A8S5PQY0</accession>
<name>A0A8S5PQY0_9CAUD</name>
<evidence type="ECO:0000313" key="1">
    <source>
        <dbReference type="EMBL" id="DAE08636.1"/>
    </source>
</evidence>
<proteinExistence type="predicted"/>
<dbReference type="EMBL" id="BK015472">
    <property type="protein sequence ID" value="DAE08636.1"/>
    <property type="molecule type" value="Genomic_DNA"/>
</dbReference>
<protein>
    <submittedName>
        <fullName evidence="1">Uncharacterized protein</fullName>
    </submittedName>
</protein>
<sequence length="35" mass="4138">MAWTLVLDLHCSNSIQIYMLRFGTNKHHNKNLLPK</sequence>